<name>A0A679FVT4_9BACL</name>
<evidence type="ECO:0000313" key="1">
    <source>
        <dbReference type="EMBL" id="BBW99059.1"/>
    </source>
</evidence>
<gene>
    <name evidence="1" type="ORF">GsuE55_38920</name>
</gene>
<geneLocation type="plasmid" evidence="1 2">
    <name>pGspE55-2</name>
</geneLocation>
<sequence>MKFIRLQSKKYEINQNSKSFEWSFPNLYAAMYEDVSAASERFGENHPFTKKYEEMLFAEDQETERRLLEELWEEYVRWGMVLPGVSCYRFDEGKEEEAARKLYEYFAKRDPEALNSDDYYVLVFEGRECFSKGHNGEEVAVFEREIARIETKEFFSRYLSEEWEDEE</sequence>
<organism evidence="1 2">
    <name type="scientific">Geobacillus subterraneus</name>
    <dbReference type="NCBI Taxonomy" id="129338"/>
    <lineage>
        <taxon>Bacteria</taxon>
        <taxon>Bacillati</taxon>
        <taxon>Bacillota</taxon>
        <taxon>Bacilli</taxon>
        <taxon>Bacillales</taxon>
        <taxon>Anoxybacillaceae</taxon>
        <taxon>Geobacillus</taxon>
    </lineage>
</organism>
<reference evidence="2" key="1">
    <citation type="journal article" date="2020" name="Microbiol. Resour. Announc.">
        <title>Complete Genome Sequence of Geobacillus sp. Strain E55-1, Isolated from Mine Geyser in Japan.</title>
        <authorList>
            <person name="Miyazaki K."/>
            <person name="Hase E."/>
            <person name="Tokito N."/>
        </authorList>
    </citation>
    <scope>NUCLEOTIDE SEQUENCE [LARGE SCALE GENOMIC DNA]</scope>
    <source>
        <strain evidence="2">E55-1</strain>
        <plasmid evidence="2">pGspE55-2</plasmid>
    </source>
</reference>
<accession>A0A679FVT4</accession>
<proteinExistence type="predicted"/>
<keyword evidence="1" id="KW-0614">Plasmid</keyword>
<dbReference type="Proteomes" id="UP000501421">
    <property type="component" value="Plasmid pGspE55-2"/>
</dbReference>
<dbReference type="AlphaFoldDB" id="A0A679FVT4"/>
<dbReference type="EMBL" id="AP022559">
    <property type="protein sequence ID" value="BBW99059.1"/>
    <property type="molecule type" value="Genomic_DNA"/>
</dbReference>
<keyword evidence="2" id="KW-1185">Reference proteome</keyword>
<protein>
    <submittedName>
        <fullName evidence="1">Uncharacterized protein</fullName>
    </submittedName>
</protein>
<evidence type="ECO:0000313" key="2">
    <source>
        <dbReference type="Proteomes" id="UP000501421"/>
    </source>
</evidence>
<dbReference type="RefSeq" id="WP_244319471.1">
    <property type="nucleotide sequence ID" value="NZ_AP022559.1"/>
</dbReference>